<sequence>MATIQESIDVQVPVHTLYRQLTKFEDYPRFLENVERVERTDLTHLHWIARSADQPIEWDAEITEREDARLIAWHNTNGAGSAGKIEMQELGAGVSRVVFTVETEHGEPSGLTAGGTEEEMSQHLTQNLLRLKELLEARGPQAKEWRAEIRLGDADVDELDAQTQADIMNQVRQTEGRRSPASVSGSPTEVLEDEPNEAGPAGFKGPNAANENPPGAR</sequence>
<dbReference type="PANTHER" id="PTHR33824">
    <property type="entry name" value="POLYKETIDE CYCLASE/DEHYDRASE AND LIPID TRANSPORT SUPERFAMILY PROTEIN"/>
    <property type="match status" value="1"/>
</dbReference>
<evidence type="ECO:0000313" key="2">
    <source>
        <dbReference type="EMBL" id="MDQ9170431.1"/>
    </source>
</evidence>
<evidence type="ECO:0000256" key="1">
    <source>
        <dbReference type="SAM" id="MobiDB-lite"/>
    </source>
</evidence>
<protein>
    <submittedName>
        <fullName evidence="2">SRPBCC family protein</fullName>
    </submittedName>
</protein>
<keyword evidence="3" id="KW-1185">Reference proteome</keyword>
<dbReference type="Pfam" id="PF10604">
    <property type="entry name" value="Polyketide_cyc2"/>
    <property type="match status" value="1"/>
</dbReference>
<dbReference type="PANTHER" id="PTHR33824:SF7">
    <property type="entry name" value="POLYKETIDE CYCLASE_DEHYDRASE AND LIPID TRANSPORT SUPERFAMILY PROTEIN"/>
    <property type="match status" value="1"/>
</dbReference>
<proteinExistence type="predicted"/>
<organism evidence="2 3">
    <name type="scientific">Keguizhuia sedimenti</name>
    <dbReference type="NCBI Taxonomy" id="3064264"/>
    <lineage>
        <taxon>Bacteria</taxon>
        <taxon>Pseudomonadati</taxon>
        <taxon>Pseudomonadota</taxon>
        <taxon>Betaproteobacteria</taxon>
        <taxon>Burkholderiales</taxon>
        <taxon>Oxalobacteraceae</taxon>
        <taxon>Keguizhuia</taxon>
    </lineage>
</organism>
<name>A0ABU1BPQ6_9BURK</name>
<dbReference type="Proteomes" id="UP001225596">
    <property type="component" value="Unassembled WGS sequence"/>
</dbReference>
<dbReference type="InterPro" id="IPR047137">
    <property type="entry name" value="ORF3"/>
</dbReference>
<dbReference type="EMBL" id="JAUYVH010000003">
    <property type="protein sequence ID" value="MDQ9170431.1"/>
    <property type="molecule type" value="Genomic_DNA"/>
</dbReference>
<gene>
    <name evidence="2" type="ORF">Q8A64_08405</name>
</gene>
<dbReference type="RefSeq" id="WP_338436352.1">
    <property type="nucleotide sequence ID" value="NZ_JAUYVH010000003.1"/>
</dbReference>
<dbReference type="InterPro" id="IPR023393">
    <property type="entry name" value="START-like_dom_sf"/>
</dbReference>
<dbReference type="InterPro" id="IPR019587">
    <property type="entry name" value="Polyketide_cyclase/dehydratase"/>
</dbReference>
<accession>A0ABU1BPQ6</accession>
<feature type="region of interest" description="Disordered" evidence="1">
    <location>
        <begin position="168"/>
        <end position="217"/>
    </location>
</feature>
<dbReference type="Gene3D" id="3.30.530.20">
    <property type="match status" value="1"/>
</dbReference>
<dbReference type="SUPFAM" id="SSF55961">
    <property type="entry name" value="Bet v1-like"/>
    <property type="match status" value="1"/>
</dbReference>
<reference evidence="2 3" key="1">
    <citation type="submission" date="2023-08" db="EMBL/GenBank/DDBJ databases">
        <title>Oxalobacteraceae gen .nov., isolated from river sludge outside the plant.</title>
        <authorList>
            <person name="Zhao S.Y."/>
        </authorList>
    </citation>
    <scope>NUCLEOTIDE SEQUENCE [LARGE SCALE GENOMIC DNA]</scope>
    <source>
        <strain evidence="2 3">R-40</strain>
    </source>
</reference>
<dbReference type="CDD" id="cd07817">
    <property type="entry name" value="SRPBCC_8"/>
    <property type="match status" value="1"/>
</dbReference>
<evidence type="ECO:0000313" key="3">
    <source>
        <dbReference type="Proteomes" id="UP001225596"/>
    </source>
</evidence>
<comment type="caution">
    <text evidence="2">The sequence shown here is derived from an EMBL/GenBank/DDBJ whole genome shotgun (WGS) entry which is preliminary data.</text>
</comment>